<proteinExistence type="predicted"/>
<dbReference type="Proteomes" id="UP000005945">
    <property type="component" value="Unassembled WGS sequence"/>
</dbReference>
<dbReference type="AlphaFoldDB" id="A8SG63"/>
<accession>A8SG63</accession>
<sequence length="34" mass="3829">MRRTGSVPLRVQKGSSGVSDELFCILQALFYLQK</sequence>
<reference evidence="1 2" key="2">
    <citation type="submission" date="2007-09" db="EMBL/GenBank/DDBJ databases">
        <authorList>
            <person name="Fulton L."/>
            <person name="Clifton S."/>
            <person name="Fulton B."/>
            <person name="Xu J."/>
            <person name="Minx P."/>
            <person name="Pepin K.H."/>
            <person name="Johnson M."/>
            <person name="Thiruvilangam P."/>
            <person name="Bhonagiri V."/>
            <person name="Nash W.E."/>
            <person name="Mardis E.R."/>
            <person name="Wilson R.K."/>
        </authorList>
    </citation>
    <scope>NUCLEOTIDE SEQUENCE [LARGE SCALE GENOMIC DNA]</scope>
    <source>
        <strain evidence="1 2">M21/2</strain>
    </source>
</reference>
<evidence type="ECO:0000313" key="2">
    <source>
        <dbReference type="Proteomes" id="UP000005945"/>
    </source>
</evidence>
<comment type="caution">
    <text evidence="1">The sequence shown here is derived from an EMBL/GenBank/DDBJ whole genome shotgun (WGS) entry which is preliminary data.</text>
</comment>
<name>A8SG63_9FIRM</name>
<protein>
    <submittedName>
        <fullName evidence="1">Uncharacterized protein</fullName>
    </submittedName>
</protein>
<dbReference type="EMBL" id="ABED02000029">
    <property type="protein sequence ID" value="EDP20174.1"/>
    <property type="molecule type" value="Genomic_DNA"/>
</dbReference>
<reference evidence="1 2" key="1">
    <citation type="submission" date="2007-09" db="EMBL/GenBank/DDBJ databases">
        <title>Draft genome sequence of Faecalibacterium prausnitzii M21/2.</title>
        <authorList>
            <person name="Sudarsanam P."/>
            <person name="Ley R."/>
            <person name="Guruge J."/>
            <person name="Turnbaugh P.J."/>
            <person name="Mahowald M."/>
            <person name="Liep D."/>
            <person name="Gordon J."/>
        </authorList>
    </citation>
    <scope>NUCLEOTIDE SEQUENCE [LARGE SCALE GENOMIC DNA]</scope>
    <source>
        <strain evidence="1 2">M21/2</strain>
    </source>
</reference>
<gene>
    <name evidence="1" type="ORF">FAEPRAM212_02961</name>
</gene>
<organism evidence="1 2">
    <name type="scientific">Faecalibacterium prausnitzii M21/2</name>
    <dbReference type="NCBI Taxonomy" id="411485"/>
    <lineage>
        <taxon>Bacteria</taxon>
        <taxon>Bacillati</taxon>
        <taxon>Bacillota</taxon>
        <taxon>Clostridia</taxon>
        <taxon>Eubacteriales</taxon>
        <taxon>Oscillospiraceae</taxon>
        <taxon>Faecalibacterium</taxon>
    </lineage>
</organism>
<dbReference type="HOGENOM" id="CLU_3373860_0_0_9"/>
<evidence type="ECO:0000313" key="1">
    <source>
        <dbReference type="EMBL" id="EDP20174.1"/>
    </source>
</evidence>